<evidence type="ECO:0000313" key="1">
    <source>
        <dbReference type="EMBL" id="API58542.1"/>
    </source>
</evidence>
<dbReference type="EMBL" id="CP018221">
    <property type="protein sequence ID" value="API58542.1"/>
    <property type="molecule type" value="Genomic_DNA"/>
</dbReference>
<proteinExistence type="predicted"/>
<organism evidence="1 2">
    <name type="scientific">Tardibacter chloracetimidivorans</name>
    <dbReference type="NCBI Taxonomy" id="1921510"/>
    <lineage>
        <taxon>Bacteria</taxon>
        <taxon>Pseudomonadati</taxon>
        <taxon>Pseudomonadota</taxon>
        <taxon>Alphaproteobacteria</taxon>
        <taxon>Sphingomonadales</taxon>
        <taxon>Sphingomonadaceae</taxon>
        <taxon>Tardibacter</taxon>
    </lineage>
</organism>
<dbReference type="Pfam" id="PF19698">
    <property type="entry name" value="DUF6197"/>
    <property type="match status" value="1"/>
</dbReference>
<evidence type="ECO:0000313" key="2">
    <source>
        <dbReference type="Proteomes" id="UP000182063"/>
    </source>
</evidence>
<dbReference type="STRING" id="1921510.BSL82_03805"/>
<name>A0A1L3ZSD9_9SPHN</name>
<dbReference type="AlphaFoldDB" id="A0A1L3ZSD9"/>
<dbReference type="Proteomes" id="UP000182063">
    <property type="component" value="Chromosome"/>
</dbReference>
<dbReference type="InterPro" id="IPR045677">
    <property type="entry name" value="DUF6197"/>
</dbReference>
<gene>
    <name evidence="1" type="ORF">BSL82_03805</name>
</gene>
<keyword evidence="2" id="KW-1185">Reference proteome</keyword>
<reference evidence="2" key="1">
    <citation type="submission" date="2016-11" db="EMBL/GenBank/DDBJ databases">
        <title>Complete Genome Sequence of alachlor-degrading Sphingomonas sp. strain JJ-A5.</title>
        <authorList>
            <person name="Lee H."/>
            <person name="Ka J.-O."/>
        </authorList>
    </citation>
    <scope>NUCLEOTIDE SEQUENCE [LARGE SCALE GENOMIC DNA]</scope>
    <source>
        <strain evidence="2">JJ-A5</strain>
    </source>
</reference>
<dbReference type="KEGG" id="sphj:BSL82_03805"/>
<sequence>MVETTQQKTTVQVLKEAKQLLIDKGWTQGNYVGLTDEGLYPRNLDEVLCACGHGAVCLAQGDLAFMRIDSPAHKALDAAAGEYFPHFNDRMGQTVEEVLAVFDKAIAAEEAKVSEALTSPAGRIDVI</sequence>
<dbReference type="RefSeq" id="WP_072596109.1">
    <property type="nucleotide sequence ID" value="NZ_CP018221.1"/>
</dbReference>
<accession>A0A1L3ZSD9</accession>
<protein>
    <submittedName>
        <fullName evidence="1">Uncharacterized protein</fullName>
    </submittedName>
</protein>